<evidence type="ECO:0000256" key="2">
    <source>
        <dbReference type="ARBA" id="ARBA00022676"/>
    </source>
</evidence>
<gene>
    <name evidence="13" type="ORF">OT_ostta02g00860</name>
</gene>
<dbReference type="EC" id="2.4.1.132" evidence="10"/>
<dbReference type="UniPathway" id="UPA00378"/>
<dbReference type="AlphaFoldDB" id="A0A090MBI3"/>
<dbReference type="Pfam" id="PF13439">
    <property type="entry name" value="Glyco_transf_4"/>
    <property type="match status" value="1"/>
</dbReference>
<dbReference type="InterPro" id="IPR028098">
    <property type="entry name" value="Glyco_trans_4-like_N"/>
</dbReference>
<feature type="domain" description="Glycosyltransferase subfamily 4-like N-terminal" evidence="12">
    <location>
        <begin position="37"/>
        <end position="200"/>
    </location>
</feature>
<dbReference type="GO" id="GO:0005789">
    <property type="term" value="C:endoplasmic reticulum membrane"/>
    <property type="evidence" value="ECO:0007669"/>
    <property type="project" value="UniProtKB-SubCell"/>
</dbReference>
<comment type="pathway">
    <text evidence="1 10">Protein modification; protein glycosylation.</text>
</comment>
<comment type="catalytic activity">
    <reaction evidence="9 10">
        <text>an alpha-D-Man-(1-&gt;3)-beta-D-Man-(1-&gt;4)-beta-D-GlcNAc-(1-&gt;4)-alpha-D-GlcNAc-diphospho-di-trans,poly-cis-dolichol + GDP-alpha-D-mannose = an alpha-D-Man-(1-&gt;3)-[alpha-D-Man-(1-&gt;6)]-beta-D-Man-(1-&gt;4)-beta-D-GlcNAc-(1-&gt;4)-alpha-D-GlcNAc-diphospho-di-trans,poly-cis-dolichol + GDP + H(+)</text>
        <dbReference type="Rhea" id="RHEA:29519"/>
        <dbReference type="Rhea" id="RHEA-COMP:19513"/>
        <dbReference type="Rhea" id="RHEA-COMP:19515"/>
        <dbReference type="ChEBI" id="CHEBI:15378"/>
        <dbReference type="ChEBI" id="CHEBI:57527"/>
        <dbReference type="ChEBI" id="CHEBI:58189"/>
        <dbReference type="ChEBI" id="CHEBI:132510"/>
        <dbReference type="ChEBI" id="CHEBI:132511"/>
        <dbReference type="EC" id="2.4.1.257"/>
    </reaction>
    <physiologicalReaction direction="left-to-right" evidence="9 10">
        <dbReference type="Rhea" id="RHEA:29520"/>
    </physiologicalReaction>
</comment>
<feature type="transmembrane region" description="Helical" evidence="10">
    <location>
        <begin position="454"/>
        <end position="470"/>
    </location>
</feature>
<dbReference type="GO" id="GO:0004378">
    <property type="term" value="F:GDP-Man:Man(1)GlcNAc(2)-PP-Dol alpha-1,3-mannosyltransferase activity"/>
    <property type="evidence" value="ECO:0007669"/>
    <property type="project" value="UniProtKB-UniRule"/>
</dbReference>
<dbReference type="STRING" id="70448.A0A090MBI3"/>
<evidence type="ECO:0000256" key="5">
    <source>
        <dbReference type="ARBA" id="ARBA00022824"/>
    </source>
</evidence>
<reference evidence="14" key="1">
    <citation type="journal article" date="2006" name="Proc. Natl. Acad. Sci. U.S.A.">
        <title>Genome analysis of the smallest free-living eukaryote Ostreococcus tauri unveils many unique features.</title>
        <authorList>
            <person name="Derelle E."/>
            <person name="Ferraz C."/>
            <person name="Rombauts S."/>
            <person name="Rouze P."/>
            <person name="Worden A.Z."/>
            <person name="Robbens S."/>
            <person name="Partensky F."/>
            <person name="Degroeve S."/>
            <person name="Echeynie S."/>
            <person name="Cooke R."/>
            <person name="Saeys Y."/>
            <person name="Wuyts J."/>
            <person name="Jabbari K."/>
            <person name="Bowler C."/>
            <person name="Panaud O."/>
            <person name="Piegu B."/>
            <person name="Ball S.G."/>
            <person name="Ral J.-P."/>
            <person name="Bouget F.-Y."/>
            <person name="Piganeau G."/>
            <person name="De Baets B."/>
            <person name="Picard A."/>
            <person name="Delseny M."/>
            <person name="Demaille J."/>
            <person name="Van de Peer Y."/>
            <person name="Moreau H."/>
        </authorList>
    </citation>
    <scope>NUCLEOTIDE SEQUENCE [LARGE SCALE GENOMIC DNA]</scope>
    <source>
        <strain evidence="14">OTTH 0595 / CCAP 157/2 / RCC745</strain>
    </source>
</reference>
<dbReference type="KEGG" id="ota:OT_ostta02g00860"/>
<dbReference type="Pfam" id="PF00534">
    <property type="entry name" value="Glycos_transf_1"/>
    <property type="match status" value="1"/>
</dbReference>
<proteinExistence type="inferred from homology"/>
<reference evidence="13 14" key="2">
    <citation type="journal article" date="2014" name="BMC Genomics">
        <title>An improved genome of the model marine alga Ostreococcus tauri unfolds by assessing Illumina de novo assemblies.</title>
        <authorList>
            <person name="Blanc-Mathieu R."/>
            <person name="Verhelst B."/>
            <person name="Derelle E."/>
            <person name="Rombauts S."/>
            <person name="Bouget F.Y."/>
            <person name="Carre I."/>
            <person name="Chateau A."/>
            <person name="Eyre-Walker A."/>
            <person name="Grimsley N."/>
            <person name="Moreau H."/>
            <person name="Piegu B."/>
            <person name="Rivals E."/>
            <person name="Schackwitz W."/>
            <person name="Van de Peer Y."/>
            <person name="Piganeau G."/>
        </authorList>
    </citation>
    <scope>NUCLEOTIDE SEQUENCE [LARGE SCALE GENOMIC DNA]</scope>
    <source>
        <strain evidence="14">OTTH 0595 / CCAP 157/2 / RCC745</strain>
    </source>
</reference>
<evidence type="ECO:0000256" key="1">
    <source>
        <dbReference type="ARBA" id="ARBA00004922"/>
    </source>
</evidence>
<accession>A0A090MBI3</accession>
<keyword evidence="7 10" id="KW-0472">Membrane</keyword>
<name>A0A090MBI3_OSTTA</name>
<organism evidence="13 14">
    <name type="scientific">Ostreococcus tauri</name>
    <name type="common">Marine green alga</name>
    <dbReference type="NCBI Taxonomy" id="70448"/>
    <lineage>
        <taxon>Eukaryota</taxon>
        <taxon>Viridiplantae</taxon>
        <taxon>Chlorophyta</taxon>
        <taxon>Mamiellophyceae</taxon>
        <taxon>Mamiellales</taxon>
        <taxon>Bathycoccaceae</taxon>
        <taxon>Ostreococcus</taxon>
    </lineage>
</organism>
<evidence type="ECO:0000256" key="6">
    <source>
        <dbReference type="ARBA" id="ARBA00022989"/>
    </source>
</evidence>
<keyword evidence="6 10" id="KW-1133">Transmembrane helix</keyword>
<dbReference type="InterPro" id="IPR001296">
    <property type="entry name" value="Glyco_trans_1"/>
</dbReference>
<keyword evidence="14" id="KW-1185">Reference proteome</keyword>
<protein>
    <recommendedName>
        <fullName evidence="10">Alpha-1,3/1,6-mannosyltransferase ALG2</fullName>
        <ecNumber evidence="10">2.4.1.132</ecNumber>
        <ecNumber evidence="10">2.4.1.257</ecNumber>
    </recommendedName>
    <alternativeName>
        <fullName evidence="10">GDP-Man:Man(1)GlcNAc(2)-PP-Dol alpha-1,3-mannosyltransferase</fullName>
    </alternativeName>
</protein>
<feature type="domain" description="Glycosyl transferase family 1" evidence="11">
    <location>
        <begin position="246"/>
        <end position="415"/>
    </location>
</feature>
<dbReference type="OrthoDB" id="448893at2759"/>
<evidence type="ECO:0000256" key="8">
    <source>
        <dbReference type="ARBA" id="ARBA00045103"/>
    </source>
</evidence>
<dbReference type="SUPFAM" id="SSF53756">
    <property type="entry name" value="UDP-Glycosyltransferase/glycogen phosphorylase"/>
    <property type="match status" value="1"/>
</dbReference>
<keyword evidence="5" id="KW-0256">Endoplasmic reticulum</keyword>
<evidence type="ECO:0000313" key="13">
    <source>
        <dbReference type="EMBL" id="CEG00944.1"/>
    </source>
</evidence>
<evidence type="ECO:0000256" key="3">
    <source>
        <dbReference type="ARBA" id="ARBA00022679"/>
    </source>
</evidence>
<dbReference type="GO" id="GO:0102704">
    <property type="term" value="F:GDP-Man:Man(2)GlcNAc(2)-PP-Dol alpha-1,6-mannosyltransferase activity"/>
    <property type="evidence" value="ECO:0007669"/>
    <property type="project" value="UniProtKB-UniRule"/>
</dbReference>
<dbReference type="InterPro" id="IPR027054">
    <property type="entry name" value="ALG2"/>
</dbReference>
<evidence type="ECO:0000313" key="14">
    <source>
        <dbReference type="Proteomes" id="UP000009170"/>
    </source>
</evidence>
<dbReference type="RefSeq" id="XP_022840688.1">
    <property type="nucleotide sequence ID" value="XM_022984993.1"/>
</dbReference>
<dbReference type="InParanoid" id="A0A090MBI3"/>
<evidence type="ECO:0000259" key="12">
    <source>
        <dbReference type="Pfam" id="PF13439"/>
    </source>
</evidence>
<evidence type="ECO:0000256" key="10">
    <source>
        <dbReference type="RuleBase" id="RU367136"/>
    </source>
</evidence>
<keyword evidence="3 10" id="KW-0808">Transferase</keyword>
<evidence type="ECO:0000256" key="4">
    <source>
        <dbReference type="ARBA" id="ARBA00022692"/>
    </source>
</evidence>
<dbReference type="FunCoup" id="A0A090MBI3">
    <property type="interactions" value="1863"/>
</dbReference>
<comment type="similarity">
    <text evidence="10">Belongs to the glycosyltransferase group 1 family.</text>
</comment>
<evidence type="ECO:0000259" key="11">
    <source>
        <dbReference type="Pfam" id="PF00534"/>
    </source>
</evidence>
<dbReference type="PANTHER" id="PTHR45918">
    <property type="entry name" value="ALPHA-1,3/1,6-MANNOSYLTRANSFERASE ALG2"/>
    <property type="match status" value="1"/>
</dbReference>
<dbReference type="Proteomes" id="UP000009170">
    <property type="component" value="Unassembled WGS sequence"/>
</dbReference>
<dbReference type="GeneID" id="9832560"/>
<comment type="catalytic activity">
    <reaction evidence="8 10">
        <text>a beta-D-Man-(1-&gt;4)-beta-D-GlcNAc-(1-&gt;4)-alpha-D-GlcNAc-diphospho-di-trans,poly-cis-dolichol + GDP-alpha-D-mannose = an alpha-D-Man-(1-&gt;3)-beta-D-Man-(1-&gt;4)-beta-D-GlcNAc-(1-&gt;4)-alpha-D-GlcNAc-diphospho-di-trans,poly-cis-dolichol + GDP + H(+)</text>
        <dbReference type="Rhea" id="RHEA:29515"/>
        <dbReference type="Rhea" id="RHEA-COMP:19511"/>
        <dbReference type="Rhea" id="RHEA-COMP:19513"/>
        <dbReference type="ChEBI" id="CHEBI:15378"/>
        <dbReference type="ChEBI" id="CHEBI:57527"/>
        <dbReference type="ChEBI" id="CHEBI:58189"/>
        <dbReference type="ChEBI" id="CHEBI:58472"/>
        <dbReference type="ChEBI" id="CHEBI:132510"/>
        <dbReference type="EC" id="2.4.1.132"/>
    </reaction>
    <physiologicalReaction direction="left-to-right" evidence="8 10">
        <dbReference type="Rhea" id="RHEA:29516"/>
    </physiologicalReaction>
</comment>
<sequence>MEAGTAAACNLDLPAYSRERFKRPLRVNVIHPDLGLGGAERLVLDFVRASSSLGHQVTLYTAHHDEKRCFEDTVTAEGKRVPWIHLHATVLPRSVFRRLHAICASLRCLWLVFVALWKDYGKVDVWFLDQVPLPLIVLKLFAQRTVFYCHFPDCLLSSHDTLLKQLYRLPIDYIEESCIGMADEVVVNSYFTQEMFAQTFQRLFVRGVCPKVVYPTASFEAEPCIEETVQRRLQHEFGQATALKWSQKTIFLSLNRFDSKKNLSLAIHAFYDFSQQIQQSTPKHGHVLIIAGGFDARLSDNVKTLDALVSLTRELGVSDDVFFLPSVSKSQKEALLSCSMSIIYTPEHEHFGIVPLEAMCYQKPVIACNSGGPRETVIHGLTGFLCESNPESFARAMIRLSNTPKLAKEMGVAAKTYFNEHFHMSAFIRNTECVLQTSMTVQPINRDVPGRLRLSFYIILFTTTLLALLVRSQYS</sequence>
<evidence type="ECO:0000256" key="7">
    <source>
        <dbReference type="ARBA" id="ARBA00023136"/>
    </source>
</evidence>
<comment type="caution">
    <text evidence="13">The sequence shown here is derived from an EMBL/GenBank/DDBJ whole genome shotgun (WGS) entry which is preliminary data.</text>
</comment>
<dbReference type="EC" id="2.4.1.257" evidence="10"/>
<keyword evidence="4 10" id="KW-0812">Transmembrane</keyword>
<keyword evidence="2 10" id="KW-0328">Glycosyltransferase</keyword>
<dbReference type="EMBL" id="CAID01000002">
    <property type="protein sequence ID" value="CEG00944.1"/>
    <property type="molecule type" value="Genomic_DNA"/>
</dbReference>
<evidence type="ECO:0000256" key="9">
    <source>
        <dbReference type="ARBA" id="ARBA00045104"/>
    </source>
</evidence>
<dbReference type="PANTHER" id="PTHR45918:SF1">
    <property type="entry name" value="ALPHA-1,3_1,6-MANNOSYLTRANSFERASE ALG2"/>
    <property type="match status" value="1"/>
</dbReference>
<comment type="function">
    <text evidence="10">Mannosylates Man(2)GlcNAc(2)-dolichol diphosphate and Man(1)GlcNAc(2)-dolichol diphosphate to form Man(3)GlcNAc(2)-dolichol diphosphate.</text>
</comment>
<comment type="subcellular location">
    <subcellularLocation>
        <location evidence="10">Endoplasmic reticulum membrane</location>
        <topology evidence="10">Single-pass membrane protein</topology>
    </subcellularLocation>
</comment>
<dbReference type="Gene3D" id="3.40.50.2000">
    <property type="entry name" value="Glycogen Phosphorylase B"/>
    <property type="match status" value="2"/>
</dbReference>